<proteinExistence type="predicted"/>
<gene>
    <name evidence="1" type="ORF">SeMB42_g07273</name>
</gene>
<sequence length="190" mass="22009">MRLTELEARAFVELRAPMTAEASRCRPRYMRAVAVVVATDMMRSHGISRISTLYRFDKDGPPGQRHIICMINRSLPSPLDFHPFPDGLLGCLLRARLFIQHGLVLRSMRNVAIHLHSQSQFRYGRHHLAKPHEKMQYPHIHHFAMTTNGTELFVSFQLEKPLAQRIPESGSFLDRGERHERFDDIAVEMQ</sequence>
<dbReference type="AlphaFoldDB" id="A0A507BZR3"/>
<feature type="non-terminal residue" evidence="1">
    <location>
        <position position="190"/>
    </location>
</feature>
<comment type="caution">
    <text evidence="1">The sequence shown here is derived from an EMBL/GenBank/DDBJ whole genome shotgun (WGS) entry which is preliminary data.</text>
</comment>
<evidence type="ECO:0000313" key="1">
    <source>
        <dbReference type="EMBL" id="TPX34770.1"/>
    </source>
</evidence>
<protein>
    <submittedName>
        <fullName evidence="1">Uncharacterized protein</fullName>
    </submittedName>
</protein>
<dbReference type="EMBL" id="QEAN01000491">
    <property type="protein sequence ID" value="TPX34770.1"/>
    <property type="molecule type" value="Genomic_DNA"/>
</dbReference>
<organism evidence="1 2">
    <name type="scientific">Synchytrium endobioticum</name>
    <dbReference type="NCBI Taxonomy" id="286115"/>
    <lineage>
        <taxon>Eukaryota</taxon>
        <taxon>Fungi</taxon>
        <taxon>Fungi incertae sedis</taxon>
        <taxon>Chytridiomycota</taxon>
        <taxon>Chytridiomycota incertae sedis</taxon>
        <taxon>Chytridiomycetes</taxon>
        <taxon>Synchytriales</taxon>
        <taxon>Synchytriaceae</taxon>
        <taxon>Synchytrium</taxon>
    </lineage>
</organism>
<reference evidence="1 2" key="1">
    <citation type="journal article" date="2019" name="Sci. Rep.">
        <title>Comparative genomics of chytrid fungi reveal insights into the obligate biotrophic and pathogenic lifestyle of Synchytrium endobioticum.</title>
        <authorList>
            <person name="van de Vossenberg B.T.L.H."/>
            <person name="Warris S."/>
            <person name="Nguyen H.D.T."/>
            <person name="van Gent-Pelzer M.P.E."/>
            <person name="Joly D.L."/>
            <person name="van de Geest H.C."/>
            <person name="Bonants P.J.M."/>
            <person name="Smith D.S."/>
            <person name="Levesque C.A."/>
            <person name="van der Lee T.A.J."/>
        </authorList>
    </citation>
    <scope>NUCLEOTIDE SEQUENCE [LARGE SCALE GENOMIC DNA]</scope>
    <source>
        <strain evidence="1 2">MB42</strain>
    </source>
</reference>
<dbReference type="VEuPathDB" id="FungiDB:SeMB42_g07273"/>
<dbReference type="Proteomes" id="UP000317494">
    <property type="component" value="Unassembled WGS sequence"/>
</dbReference>
<keyword evidence="2" id="KW-1185">Reference proteome</keyword>
<accession>A0A507BZR3</accession>
<name>A0A507BZR3_9FUNG</name>
<evidence type="ECO:0000313" key="2">
    <source>
        <dbReference type="Proteomes" id="UP000317494"/>
    </source>
</evidence>